<reference evidence="1" key="3">
    <citation type="submission" date="2022-06" db="UniProtKB">
        <authorList>
            <consortium name="EnsemblPlants"/>
        </authorList>
    </citation>
    <scope>IDENTIFICATION</scope>
</reference>
<evidence type="ECO:0000313" key="1">
    <source>
        <dbReference type="EnsemblPlants" id="TuG1812G0700005165.01.T01.cds444182"/>
    </source>
</evidence>
<dbReference type="EnsemblPlants" id="TuG1812G0700005165.01.T01">
    <property type="protein sequence ID" value="TuG1812G0700005165.01.T01.cds444182"/>
    <property type="gene ID" value="TuG1812G0700005165.01"/>
</dbReference>
<accession>A0A8R7R9P5</accession>
<dbReference type="AlphaFoldDB" id="A0A8R7R9P5"/>
<name>A0A8R7R9P5_TRIUA</name>
<dbReference type="Gramene" id="TuG1812G0700005165.01.T01">
    <property type="protein sequence ID" value="TuG1812G0700005165.01.T01.cds444182"/>
    <property type="gene ID" value="TuG1812G0700005165.01"/>
</dbReference>
<reference evidence="2" key="1">
    <citation type="journal article" date="2013" name="Nature">
        <title>Draft genome of the wheat A-genome progenitor Triticum urartu.</title>
        <authorList>
            <person name="Ling H.Q."/>
            <person name="Zhao S."/>
            <person name="Liu D."/>
            <person name="Wang J."/>
            <person name="Sun H."/>
            <person name="Zhang C."/>
            <person name="Fan H."/>
            <person name="Li D."/>
            <person name="Dong L."/>
            <person name="Tao Y."/>
            <person name="Gao C."/>
            <person name="Wu H."/>
            <person name="Li Y."/>
            <person name="Cui Y."/>
            <person name="Guo X."/>
            <person name="Zheng S."/>
            <person name="Wang B."/>
            <person name="Yu K."/>
            <person name="Liang Q."/>
            <person name="Yang W."/>
            <person name="Lou X."/>
            <person name="Chen J."/>
            <person name="Feng M."/>
            <person name="Jian J."/>
            <person name="Zhang X."/>
            <person name="Luo G."/>
            <person name="Jiang Y."/>
            <person name="Liu J."/>
            <person name="Wang Z."/>
            <person name="Sha Y."/>
            <person name="Zhang B."/>
            <person name="Wu H."/>
            <person name="Tang D."/>
            <person name="Shen Q."/>
            <person name="Xue P."/>
            <person name="Zou S."/>
            <person name="Wang X."/>
            <person name="Liu X."/>
            <person name="Wang F."/>
            <person name="Yang Y."/>
            <person name="An X."/>
            <person name="Dong Z."/>
            <person name="Zhang K."/>
            <person name="Zhang X."/>
            <person name="Luo M.C."/>
            <person name="Dvorak J."/>
            <person name="Tong Y."/>
            <person name="Wang J."/>
            <person name="Yang H."/>
            <person name="Li Z."/>
            <person name="Wang D."/>
            <person name="Zhang A."/>
            <person name="Wang J."/>
        </authorList>
    </citation>
    <scope>NUCLEOTIDE SEQUENCE</scope>
    <source>
        <strain evidence="2">cv. G1812</strain>
    </source>
</reference>
<protein>
    <submittedName>
        <fullName evidence="1">Uncharacterized protein</fullName>
    </submittedName>
</protein>
<proteinExistence type="predicted"/>
<keyword evidence="2" id="KW-1185">Reference proteome</keyword>
<gene>
    <name evidence="1" type="primary">LOC125522434</name>
</gene>
<sequence>MVRAYDKQTGYELNDYACNNIQPWMDGSDGADEVGGALLAALVEEEGQVDGDVELDAEDVGPDGGAEAHSGVEVGEPAQERATLLVRRHTDPELQQVQHVGAHAQLQRVDRAAAPASRWHDRRWADRRGRNDRRAVGPATLYGGEEDQVQGEEEGELRRRHCSYWSVGKLGRLC</sequence>
<dbReference type="Proteomes" id="UP000015106">
    <property type="component" value="Chromosome 7"/>
</dbReference>
<evidence type="ECO:0000313" key="2">
    <source>
        <dbReference type="Proteomes" id="UP000015106"/>
    </source>
</evidence>
<reference evidence="1" key="2">
    <citation type="submission" date="2018-03" db="EMBL/GenBank/DDBJ databases">
        <title>The Triticum urartu genome reveals the dynamic nature of wheat genome evolution.</title>
        <authorList>
            <person name="Ling H."/>
            <person name="Ma B."/>
            <person name="Shi X."/>
            <person name="Liu H."/>
            <person name="Dong L."/>
            <person name="Sun H."/>
            <person name="Cao Y."/>
            <person name="Gao Q."/>
            <person name="Zheng S."/>
            <person name="Li Y."/>
            <person name="Yu Y."/>
            <person name="Du H."/>
            <person name="Qi M."/>
            <person name="Li Y."/>
            <person name="Yu H."/>
            <person name="Cui Y."/>
            <person name="Wang N."/>
            <person name="Chen C."/>
            <person name="Wu H."/>
            <person name="Zhao Y."/>
            <person name="Zhang J."/>
            <person name="Li Y."/>
            <person name="Zhou W."/>
            <person name="Zhang B."/>
            <person name="Hu W."/>
            <person name="Eijk M."/>
            <person name="Tang J."/>
            <person name="Witsenboer H."/>
            <person name="Zhao S."/>
            <person name="Li Z."/>
            <person name="Zhang A."/>
            <person name="Wang D."/>
            <person name="Liang C."/>
        </authorList>
    </citation>
    <scope>NUCLEOTIDE SEQUENCE [LARGE SCALE GENOMIC DNA]</scope>
    <source>
        <strain evidence="1">cv. G1812</strain>
    </source>
</reference>
<organism evidence="1 2">
    <name type="scientific">Triticum urartu</name>
    <name type="common">Red wild einkorn</name>
    <name type="synonym">Crithodium urartu</name>
    <dbReference type="NCBI Taxonomy" id="4572"/>
    <lineage>
        <taxon>Eukaryota</taxon>
        <taxon>Viridiplantae</taxon>
        <taxon>Streptophyta</taxon>
        <taxon>Embryophyta</taxon>
        <taxon>Tracheophyta</taxon>
        <taxon>Spermatophyta</taxon>
        <taxon>Magnoliopsida</taxon>
        <taxon>Liliopsida</taxon>
        <taxon>Poales</taxon>
        <taxon>Poaceae</taxon>
        <taxon>BOP clade</taxon>
        <taxon>Pooideae</taxon>
        <taxon>Triticodae</taxon>
        <taxon>Triticeae</taxon>
        <taxon>Triticinae</taxon>
        <taxon>Triticum</taxon>
    </lineage>
</organism>